<gene>
    <name evidence="1" type="ORF">DAPPUDRAFT_124930</name>
</gene>
<keyword evidence="2" id="KW-1185">Reference proteome</keyword>
<evidence type="ECO:0000313" key="2">
    <source>
        <dbReference type="Proteomes" id="UP000000305"/>
    </source>
</evidence>
<evidence type="ECO:0000313" key="1">
    <source>
        <dbReference type="EMBL" id="EFX60231.1"/>
    </source>
</evidence>
<accession>E9I6Z9</accession>
<feature type="non-terminal residue" evidence="1">
    <location>
        <position position="361"/>
    </location>
</feature>
<dbReference type="HOGENOM" id="CLU_768514_0_0_1"/>
<reference evidence="1 2" key="1">
    <citation type="journal article" date="2011" name="Science">
        <title>The ecoresponsive genome of Daphnia pulex.</title>
        <authorList>
            <person name="Colbourne J.K."/>
            <person name="Pfrender M.E."/>
            <person name="Gilbert D."/>
            <person name="Thomas W.K."/>
            <person name="Tucker A."/>
            <person name="Oakley T.H."/>
            <person name="Tokishita S."/>
            <person name="Aerts A."/>
            <person name="Arnold G.J."/>
            <person name="Basu M.K."/>
            <person name="Bauer D.J."/>
            <person name="Caceres C.E."/>
            <person name="Carmel L."/>
            <person name="Casola C."/>
            <person name="Choi J.H."/>
            <person name="Detter J.C."/>
            <person name="Dong Q."/>
            <person name="Dusheyko S."/>
            <person name="Eads B.D."/>
            <person name="Frohlich T."/>
            <person name="Geiler-Samerotte K.A."/>
            <person name="Gerlach D."/>
            <person name="Hatcher P."/>
            <person name="Jogdeo S."/>
            <person name="Krijgsveld J."/>
            <person name="Kriventseva E.V."/>
            <person name="Kultz D."/>
            <person name="Laforsch C."/>
            <person name="Lindquist E."/>
            <person name="Lopez J."/>
            <person name="Manak J.R."/>
            <person name="Muller J."/>
            <person name="Pangilinan J."/>
            <person name="Patwardhan R.P."/>
            <person name="Pitluck S."/>
            <person name="Pritham E.J."/>
            <person name="Rechtsteiner A."/>
            <person name="Rho M."/>
            <person name="Rogozin I.B."/>
            <person name="Sakarya O."/>
            <person name="Salamov A."/>
            <person name="Schaack S."/>
            <person name="Shapiro H."/>
            <person name="Shiga Y."/>
            <person name="Skalitzky C."/>
            <person name="Smith Z."/>
            <person name="Souvorov A."/>
            <person name="Sung W."/>
            <person name="Tang Z."/>
            <person name="Tsuchiya D."/>
            <person name="Tu H."/>
            <person name="Vos H."/>
            <person name="Wang M."/>
            <person name="Wolf Y.I."/>
            <person name="Yamagata H."/>
            <person name="Yamada T."/>
            <person name="Ye Y."/>
            <person name="Shaw J.R."/>
            <person name="Andrews J."/>
            <person name="Crease T.J."/>
            <person name="Tang H."/>
            <person name="Lucas S.M."/>
            <person name="Robertson H.M."/>
            <person name="Bork P."/>
            <person name="Koonin E.V."/>
            <person name="Zdobnov E.M."/>
            <person name="Grigoriev I.V."/>
            <person name="Lynch M."/>
            <person name="Boore J.L."/>
        </authorList>
    </citation>
    <scope>NUCLEOTIDE SEQUENCE [LARGE SCALE GENOMIC DNA]</scope>
</reference>
<dbReference type="AlphaFoldDB" id="E9I6Z9"/>
<dbReference type="KEGG" id="dpx:DAPPUDRAFT_124930"/>
<name>E9I6Z9_DAPPU</name>
<dbReference type="InParanoid" id="E9I6Z9"/>
<organism evidence="1 2">
    <name type="scientific">Daphnia pulex</name>
    <name type="common">Water flea</name>
    <dbReference type="NCBI Taxonomy" id="6669"/>
    <lineage>
        <taxon>Eukaryota</taxon>
        <taxon>Metazoa</taxon>
        <taxon>Ecdysozoa</taxon>
        <taxon>Arthropoda</taxon>
        <taxon>Crustacea</taxon>
        <taxon>Branchiopoda</taxon>
        <taxon>Diplostraca</taxon>
        <taxon>Cladocera</taxon>
        <taxon>Anomopoda</taxon>
        <taxon>Daphniidae</taxon>
        <taxon>Daphnia</taxon>
    </lineage>
</organism>
<dbReference type="EMBL" id="GL736820">
    <property type="protein sequence ID" value="EFX60231.1"/>
    <property type="molecule type" value="Genomic_DNA"/>
</dbReference>
<protein>
    <submittedName>
        <fullName evidence="1">Uncharacterized protein</fullName>
    </submittedName>
</protein>
<sequence>PQTADDGSITFYEDNKWENTYVITPSFWDSFKDYNAEGRASETYFYQADLGRLVSGVLEFTPGTAESRRYIVSLDPSRYSMPYYTLDWGPYTEDFRYWQNLILRWSLRVQVVPGFLSRHPGLIITDSRSATRWVRSLYTRENPENRNYNEESLDGLPSAASDNCYFYVTDTRHCLSFAVDPHARKTVRHYTYQAAEKSWSLQGSYSLDGMTEEKLIENPSAIRGIVTIPIRKAYRADPKPGSTMRWAVLPLLGIEKMPAWGKLKESETARLKLGTGTLQVWGQDERFAVWIWTGDSEVPVARELRFAGAIALSSDLGHGLGLVDLKGDSHVQMIQALPGDQGLASLDFTRTDRWKIQRDWQ</sequence>
<dbReference type="Proteomes" id="UP000000305">
    <property type="component" value="Unassembled WGS sequence"/>
</dbReference>
<proteinExistence type="predicted"/>
<feature type="non-terminal residue" evidence="1">
    <location>
        <position position="1"/>
    </location>
</feature>